<dbReference type="InterPro" id="IPR036961">
    <property type="entry name" value="Kinesin_motor_dom_sf"/>
</dbReference>
<evidence type="ECO:0000259" key="18">
    <source>
        <dbReference type="PROSITE" id="PS50067"/>
    </source>
</evidence>
<evidence type="ECO:0000256" key="4">
    <source>
        <dbReference type="ARBA" id="ARBA00022701"/>
    </source>
</evidence>
<evidence type="ECO:0000259" key="19">
    <source>
        <dbReference type="PROSITE" id="PS50081"/>
    </source>
</evidence>
<dbReference type="GO" id="GO:0046872">
    <property type="term" value="F:metal ion binding"/>
    <property type="evidence" value="ECO:0007669"/>
    <property type="project" value="UniProtKB-KW"/>
</dbReference>
<feature type="region of interest" description="Disordered" evidence="16">
    <location>
        <begin position="1614"/>
        <end position="1641"/>
    </location>
</feature>
<feature type="binding site" evidence="14">
    <location>
        <begin position="107"/>
        <end position="114"/>
    </location>
    <ligand>
        <name>ATP</name>
        <dbReference type="ChEBI" id="CHEBI:30616"/>
    </ligand>
</feature>
<dbReference type="InterPro" id="IPR001180">
    <property type="entry name" value="CNH_dom"/>
</dbReference>
<feature type="coiled-coil region" evidence="15">
    <location>
        <begin position="920"/>
        <end position="954"/>
    </location>
</feature>
<dbReference type="WBParaSite" id="MhA1_Contig992.frz3.gene6">
    <property type="protein sequence ID" value="MhA1_Contig992.frz3.gene6"/>
    <property type="gene ID" value="MhA1_Contig992.frz3.gene6"/>
</dbReference>
<evidence type="ECO:0000256" key="1">
    <source>
        <dbReference type="ARBA" id="ARBA00004245"/>
    </source>
</evidence>
<evidence type="ECO:0000259" key="20">
    <source>
        <dbReference type="PROSITE" id="PS50219"/>
    </source>
</evidence>
<dbReference type="PANTHER" id="PTHR47970:SF12">
    <property type="entry name" value="KINESIN FAMILY MEMBER 11"/>
    <property type="match status" value="1"/>
</dbReference>
<evidence type="ECO:0000313" key="22">
    <source>
        <dbReference type="WBParaSite" id="MhA1_Contig992.frz3.gene6"/>
    </source>
</evidence>
<dbReference type="Pfam" id="PF00225">
    <property type="entry name" value="Kinesin"/>
    <property type="match status" value="1"/>
</dbReference>
<evidence type="ECO:0000256" key="5">
    <source>
        <dbReference type="ARBA" id="ARBA00022723"/>
    </source>
</evidence>
<dbReference type="PROSITE" id="PS00411">
    <property type="entry name" value="KINESIN_MOTOR_1"/>
    <property type="match status" value="1"/>
</dbReference>
<dbReference type="Proteomes" id="UP000095281">
    <property type="component" value="Unplaced"/>
</dbReference>
<keyword evidence="21" id="KW-1185">Reference proteome</keyword>
<keyword evidence="6 14" id="KW-0547">Nucleotide-binding</keyword>
<feature type="domain" description="CNH" evidence="20">
    <location>
        <begin position="1305"/>
        <end position="1584"/>
    </location>
</feature>
<dbReference type="GO" id="GO:0007018">
    <property type="term" value="P:microtubule-based movement"/>
    <property type="evidence" value="ECO:0007669"/>
    <property type="project" value="InterPro"/>
</dbReference>
<evidence type="ECO:0000256" key="3">
    <source>
        <dbReference type="ARBA" id="ARBA00022553"/>
    </source>
</evidence>
<dbReference type="PROSITE" id="PS50081">
    <property type="entry name" value="ZF_DAG_PE_2"/>
    <property type="match status" value="1"/>
</dbReference>
<dbReference type="GO" id="GO:0072686">
    <property type="term" value="C:mitotic spindle"/>
    <property type="evidence" value="ECO:0007669"/>
    <property type="project" value="TreeGrafter"/>
</dbReference>
<dbReference type="GO" id="GO:0090307">
    <property type="term" value="P:mitotic spindle assembly"/>
    <property type="evidence" value="ECO:0007669"/>
    <property type="project" value="TreeGrafter"/>
</dbReference>
<dbReference type="SMART" id="SM00233">
    <property type="entry name" value="PH"/>
    <property type="match status" value="1"/>
</dbReference>
<evidence type="ECO:0000256" key="8">
    <source>
        <dbReference type="ARBA" id="ARBA00022840"/>
    </source>
</evidence>
<evidence type="ECO:0000256" key="9">
    <source>
        <dbReference type="ARBA" id="ARBA00023175"/>
    </source>
</evidence>
<dbReference type="PROSITE" id="PS50003">
    <property type="entry name" value="PH_DOMAIN"/>
    <property type="match status" value="1"/>
</dbReference>
<reference evidence="22" key="1">
    <citation type="submission" date="2016-11" db="UniProtKB">
        <authorList>
            <consortium name="WormBaseParasite"/>
        </authorList>
    </citation>
    <scope>IDENTIFICATION</scope>
</reference>
<keyword evidence="4" id="KW-0493">Microtubule</keyword>
<dbReference type="InterPro" id="IPR046349">
    <property type="entry name" value="C1-like_sf"/>
</dbReference>
<dbReference type="InterPro" id="IPR019821">
    <property type="entry name" value="Kinesin_motor_CS"/>
</dbReference>
<keyword evidence="8 14" id="KW-0067">ATP-binding</keyword>
<dbReference type="InterPro" id="IPR027417">
    <property type="entry name" value="P-loop_NTPase"/>
</dbReference>
<dbReference type="InterPro" id="IPR047149">
    <property type="entry name" value="KIF11-like"/>
</dbReference>
<evidence type="ECO:0000256" key="14">
    <source>
        <dbReference type="PROSITE-ProRule" id="PRU00283"/>
    </source>
</evidence>
<comment type="catalytic activity">
    <reaction evidence="12">
        <text>L-threonyl-[protein] + ATP = O-phospho-L-threonyl-[protein] + ADP + H(+)</text>
        <dbReference type="Rhea" id="RHEA:46608"/>
        <dbReference type="Rhea" id="RHEA-COMP:11060"/>
        <dbReference type="Rhea" id="RHEA-COMP:11605"/>
        <dbReference type="ChEBI" id="CHEBI:15378"/>
        <dbReference type="ChEBI" id="CHEBI:30013"/>
        <dbReference type="ChEBI" id="CHEBI:30616"/>
        <dbReference type="ChEBI" id="CHEBI:61977"/>
        <dbReference type="ChEBI" id="CHEBI:456216"/>
        <dbReference type="EC" id="2.7.11.1"/>
    </reaction>
</comment>
<evidence type="ECO:0000256" key="10">
    <source>
        <dbReference type="ARBA" id="ARBA00023212"/>
    </source>
</evidence>
<dbReference type="SMART" id="SM00109">
    <property type="entry name" value="C1"/>
    <property type="match status" value="1"/>
</dbReference>
<evidence type="ECO:0000256" key="16">
    <source>
        <dbReference type="SAM" id="MobiDB-lite"/>
    </source>
</evidence>
<dbReference type="Gene3D" id="3.30.60.20">
    <property type="match status" value="1"/>
</dbReference>
<dbReference type="Pfam" id="PF00780">
    <property type="entry name" value="CNH"/>
    <property type="match status" value="1"/>
</dbReference>
<sequence length="1641" mass="188344">MSATKPRDKIAKRKNVQVVVRIRPLIDSELSMGNKNIVSCDFASKTVSLKSTNSSDSLRYVQLQKSFGPYDKVFGPDSTQLEVYKDVVAPLMKEVINGYNCTVFAYGQTGSGKTFTMEGLHDDSNDYSWNTDPTAGIVPRALQQIFSQLREDDVDCTVRVSYVELYNEQIFDLINQSENSQLESLRIFDDKTKGVSIAGAEEVIVRSVKEVYNLLRRGAEKRRTASTLMNMNSSRSHSVFTVSVMIRETGLVSGEELLRQGKLNLVDLAGSENIARSGATDIRAREAGNINTSLLALGRVINALTMGASHVPYRESKLTRILQDSLGGKTITTIIATISPASSNFEESANTLDYAQRAKSIKNNPEINQRITRRGLLKEYNKEIDRLRKDLVAAREKQLEVVGENKAKVEELEMKLAMQVQQVNILLEDCSNMGERHTKINDQFHELKEKLLKTESQRDVLKEQNTRLKEEIENLNKNKEKKIEESKQSRFESGSNPLEELKNKLLSTECQRDALDKENAKLKSQVENFNKNLKVNEFKRPFGESSSLEELRKKLVTTECQRDILSKKNAKLEEQIENLNKNNGKKIEENKSVEQEGESLEELKKKLWTSEGQRDILNKENISLKEQIESVNKICEKKVEEIKQKQLENRFNSEDLRKKLATTECQRDILNKENAKLREQLDNINKNCEKKVEEIKQVQRRSESCDKLQLDRLQSDLDLYKRKYEGAKVTAEELDAQCERLLQKLRKCESERNVYKNDYDQLKAEGGKLRSENTEFRKLQSENLTLKSNVKSLERKIVDLELELKESRSAVLKEPEILSCERLPEPSTSKINDAIKKGTVAEIRQKLQKASQSADEVRSLEQQLNRIKELQTSTQAELDEIRKRELALINENTLLRQNFAECLQKAENFRDQFKASSGENDKLKLELKIEKEDKISLEDKLQEALTDLEQKSKLVAYLQSVMQPRQMQKLPRPRPSLLSSESDYISEIESEYKQCQQLEQQRDELKNDLEKKRRVLAETQNQKIENEIVPLINVRRSIRDQQSSFETLSQTTTESTTLGTVMTGTHSNITPGKMRHDIPHRWKRQFITMASNRCQFCFEGFPYFTYIYRCRDCHMIVHKHCKVSVVNTCGLPFECADFYLDAYGRENGEQMTGWVKLLVLPSSQPSGATRFSSSSPVTFAITEKWQNAWAMIERHSLDFYESDQLALQRNGPPFISINLDHEQWRIYNQTTEKPLGGVRRDDMSMLIELRMPSRTLLMLAPTSQAKQRWVQALQQATNRRIFIQRRPSSTIVTNTLLLALENPRNLSINCTRWLPYNNGNEYLLIGAQEGLFVAAITQQRAPFQIAGIFKVFWMEFLPEFDMLLTICDSSRRLGAIHLQQLNRALRADQQPSVYVTSAASNIEQCHIAVVSKVEHNRGKRFVYVATIDSLYILQYVTKLGIFSPIKQIQTEEPPIAICSTLNGFIFGADNFRFVSNENNFGGDDTQLAVDNCPYDYPVAVVEISDNEFLLAFHNFGLFVDSRGRRTRSRNIEWEKVPLEFVYTAPHLYIVYCEFLEVVRVAPQTGMESSLLTDDRNIFKCRSAHHTGFGPRPYDVLFAVSSADIVELHSFSRTDEEQQPSVKSILKRKLNEPSSSAEKRKY</sequence>
<evidence type="ECO:0000256" key="15">
    <source>
        <dbReference type="SAM" id="Coils"/>
    </source>
</evidence>
<evidence type="ECO:0000256" key="13">
    <source>
        <dbReference type="ARBA" id="ARBA00048679"/>
    </source>
</evidence>
<proteinExistence type="inferred from homology"/>
<dbReference type="GO" id="GO:0005876">
    <property type="term" value="C:spindle microtubule"/>
    <property type="evidence" value="ECO:0007669"/>
    <property type="project" value="TreeGrafter"/>
</dbReference>
<dbReference type="GO" id="GO:0051231">
    <property type="term" value="P:spindle elongation"/>
    <property type="evidence" value="ECO:0007669"/>
    <property type="project" value="TreeGrafter"/>
</dbReference>
<keyword evidence="7" id="KW-0862">Zinc</keyword>
<dbReference type="GO" id="GO:0005524">
    <property type="term" value="F:ATP binding"/>
    <property type="evidence" value="ECO:0007669"/>
    <property type="project" value="UniProtKB-UniRule"/>
</dbReference>
<dbReference type="Gene3D" id="3.40.850.10">
    <property type="entry name" value="Kinesin motor domain"/>
    <property type="match status" value="1"/>
</dbReference>
<dbReference type="InterPro" id="IPR002219">
    <property type="entry name" value="PKC_DAG/PE"/>
</dbReference>
<keyword evidence="9 14" id="KW-0505">Motor protein</keyword>
<dbReference type="PRINTS" id="PR00380">
    <property type="entry name" value="KINESINHEAVY"/>
</dbReference>
<dbReference type="PROSITE" id="PS50219">
    <property type="entry name" value="CNH"/>
    <property type="match status" value="1"/>
</dbReference>
<feature type="coiled-coil region" evidence="15">
    <location>
        <begin position="377"/>
        <end position="810"/>
    </location>
</feature>
<dbReference type="OMA" id="VCAEMFT"/>
<dbReference type="Gene3D" id="2.30.29.30">
    <property type="entry name" value="Pleckstrin-homology domain (PH domain)/Phosphotyrosine-binding domain (PTB)"/>
    <property type="match status" value="1"/>
</dbReference>
<dbReference type="Pfam" id="PF00169">
    <property type="entry name" value="PH"/>
    <property type="match status" value="1"/>
</dbReference>
<comment type="similarity">
    <text evidence="11">Belongs to the TRAFAC class myosin-kinesin ATPase superfamily. Kinesin family. KIN-5/BimC subfamily.</text>
</comment>
<comment type="subcellular location">
    <subcellularLocation>
        <location evidence="1">Cytoplasm</location>
        <location evidence="1">Cytoskeleton</location>
    </subcellularLocation>
</comment>
<comment type="catalytic activity">
    <reaction evidence="13">
        <text>L-seryl-[protein] + ATP = O-phospho-L-seryl-[protein] + ADP + H(+)</text>
        <dbReference type="Rhea" id="RHEA:17989"/>
        <dbReference type="Rhea" id="RHEA-COMP:9863"/>
        <dbReference type="Rhea" id="RHEA-COMP:11604"/>
        <dbReference type="ChEBI" id="CHEBI:15378"/>
        <dbReference type="ChEBI" id="CHEBI:29999"/>
        <dbReference type="ChEBI" id="CHEBI:30616"/>
        <dbReference type="ChEBI" id="CHEBI:83421"/>
        <dbReference type="ChEBI" id="CHEBI:456216"/>
        <dbReference type="EC" id="2.7.11.1"/>
    </reaction>
</comment>
<dbReference type="PROSITE" id="PS50067">
    <property type="entry name" value="KINESIN_MOTOR_2"/>
    <property type="match status" value="1"/>
</dbReference>
<keyword evidence="2" id="KW-0963">Cytoplasm</keyword>
<evidence type="ECO:0000313" key="21">
    <source>
        <dbReference type="Proteomes" id="UP000095281"/>
    </source>
</evidence>
<dbReference type="InterPro" id="IPR001752">
    <property type="entry name" value="Kinesin_motor_dom"/>
</dbReference>
<feature type="domain" description="Phorbol-ester/DAG-type" evidence="19">
    <location>
        <begin position="1079"/>
        <end position="1129"/>
    </location>
</feature>
<dbReference type="InterPro" id="IPR001849">
    <property type="entry name" value="PH_domain"/>
</dbReference>
<name>A0A1I8C2P1_MELHA</name>
<feature type="domain" description="Kinesin motor" evidence="18">
    <location>
        <begin position="15"/>
        <end position="361"/>
    </location>
</feature>
<dbReference type="SUPFAM" id="SSF57889">
    <property type="entry name" value="Cysteine-rich domain"/>
    <property type="match status" value="1"/>
</dbReference>
<dbReference type="InterPro" id="IPR011993">
    <property type="entry name" value="PH-like_dom_sf"/>
</dbReference>
<keyword evidence="5" id="KW-0479">Metal-binding</keyword>
<feature type="coiled-coil region" evidence="15">
    <location>
        <begin position="840"/>
        <end position="884"/>
    </location>
</feature>
<evidence type="ECO:0000259" key="17">
    <source>
        <dbReference type="PROSITE" id="PS50003"/>
    </source>
</evidence>
<dbReference type="GO" id="GO:0004674">
    <property type="term" value="F:protein serine/threonine kinase activity"/>
    <property type="evidence" value="ECO:0007669"/>
    <property type="project" value="UniProtKB-EC"/>
</dbReference>
<keyword evidence="3" id="KW-0597">Phosphoprotein</keyword>
<keyword evidence="10" id="KW-0206">Cytoskeleton</keyword>
<dbReference type="SMART" id="SM00036">
    <property type="entry name" value="CNH"/>
    <property type="match status" value="1"/>
</dbReference>
<feature type="domain" description="PH" evidence="17">
    <location>
        <begin position="1162"/>
        <end position="1278"/>
    </location>
</feature>
<feature type="coiled-coil region" evidence="15">
    <location>
        <begin position="988"/>
        <end position="1027"/>
    </location>
</feature>
<evidence type="ECO:0000256" key="2">
    <source>
        <dbReference type="ARBA" id="ARBA00022490"/>
    </source>
</evidence>
<evidence type="ECO:0000256" key="11">
    <source>
        <dbReference type="ARBA" id="ARBA00034704"/>
    </source>
</evidence>
<evidence type="ECO:0000256" key="6">
    <source>
        <dbReference type="ARBA" id="ARBA00022741"/>
    </source>
</evidence>
<dbReference type="GO" id="GO:0005634">
    <property type="term" value="C:nucleus"/>
    <property type="evidence" value="ECO:0007669"/>
    <property type="project" value="TreeGrafter"/>
</dbReference>
<dbReference type="SMART" id="SM00129">
    <property type="entry name" value="KISc"/>
    <property type="match status" value="1"/>
</dbReference>
<dbReference type="GO" id="GO:0008574">
    <property type="term" value="F:plus-end-directed microtubule motor activity"/>
    <property type="evidence" value="ECO:0007669"/>
    <property type="project" value="TreeGrafter"/>
</dbReference>
<organism evidence="21 22">
    <name type="scientific">Meloidogyne hapla</name>
    <name type="common">Root-knot nematode worm</name>
    <dbReference type="NCBI Taxonomy" id="6305"/>
    <lineage>
        <taxon>Eukaryota</taxon>
        <taxon>Metazoa</taxon>
        <taxon>Ecdysozoa</taxon>
        <taxon>Nematoda</taxon>
        <taxon>Chromadorea</taxon>
        <taxon>Rhabditida</taxon>
        <taxon>Tylenchina</taxon>
        <taxon>Tylenchomorpha</taxon>
        <taxon>Tylenchoidea</taxon>
        <taxon>Meloidogynidae</taxon>
        <taxon>Meloidogyninae</taxon>
        <taxon>Meloidogyne</taxon>
    </lineage>
</organism>
<dbReference type="PROSITE" id="PS00479">
    <property type="entry name" value="ZF_DAG_PE_1"/>
    <property type="match status" value="1"/>
</dbReference>
<evidence type="ECO:0000256" key="7">
    <source>
        <dbReference type="ARBA" id="ARBA00022833"/>
    </source>
</evidence>
<dbReference type="SUPFAM" id="SSF50729">
    <property type="entry name" value="PH domain-like"/>
    <property type="match status" value="1"/>
</dbReference>
<dbReference type="PANTHER" id="PTHR47970">
    <property type="entry name" value="KINESIN-LIKE PROTEIN KIF11"/>
    <property type="match status" value="1"/>
</dbReference>
<dbReference type="FunFam" id="3.40.850.10:FF:000019">
    <property type="entry name" value="Kinesin-like protein KIN-5D"/>
    <property type="match status" value="1"/>
</dbReference>
<protein>
    <submittedName>
        <fullName evidence="22">Kinesin-like protein</fullName>
    </submittedName>
</protein>
<evidence type="ECO:0000256" key="12">
    <source>
        <dbReference type="ARBA" id="ARBA00047899"/>
    </source>
</evidence>
<keyword evidence="15" id="KW-0175">Coiled coil</keyword>
<dbReference type="SUPFAM" id="SSF52540">
    <property type="entry name" value="P-loop containing nucleoside triphosphate hydrolases"/>
    <property type="match status" value="1"/>
</dbReference>
<accession>A0A1I8C2P1</accession>
<dbReference type="GO" id="GO:0008017">
    <property type="term" value="F:microtubule binding"/>
    <property type="evidence" value="ECO:0007669"/>
    <property type="project" value="InterPro"/>
</dbReference>